<evidence type="ECO:0000313" key="1">
    <source>
        <dbReference type="EMBL" id="TWH18627.1"/>
    </source>
</evidence>
<organism evidence="1 2">
    <name type="scientific">Prauserella rugosa</name>
    <dbReference type="NCBI Taxonomy" id="43354"/>
    <lineage>
        <taxon>Bacteria</taxon>
        <taxon>Bacillati</taxon>
        <taxon>Actinomycetota</taxon>
        <taxon>Actinomycetes</taxon>
        <taxon>Pseudonocardiales</taxon>
        <taxon>Pseudonocardiaceae</taxon>
        <taxon>Prauserella</taxon>
    </lineage>
</organism>
<accession>A0A660C9T1</accession>
<proteinExistence type="predicted"/>
<evidence type="ECO:0000313" key="2">
    <source>
        <dbReference type="Proteomes" id="UP000317303"/>
    </source>
</evidence>
<reference evidence="1 2" key="1">
    <citation type="submission" date="2019-07" db="EMBL/GenBank/DDBJ databases">
        <title>R&amp;d 2014.</title>
        <authorList>
            <person name="Klenk H.-P."/>
        </authorList>
    </citation>
    <scope>NUCLEOTIDE SEQUENCE [LARGE SCALE GENOMIC DNA]</scope>
    <source>
        <strain evidence="1 2">DSM 43194</strain>
    </source>
</reference>
<sequence length="123" mass="13572">MAVTVGACDLVDLLGQSVQGHRADGEGLGVLVLLYADHQAARIDGECSDIAGDFFIGRRCALLSNDQQAAEAMPLPWQTQHRYLVLRTPEAPELWVRAVPQYPATYRVEALLLVREIEPERGM</sequence>
<dbReference type="AlphaFoldDB" id="A0A660C9T1"/>
<protein>
    <submittedName>
        <fullName evidence="1">Uncharacterized protein</fullName>
    </submittedName>
</protein>
<dbReference type="Proteomes" id="UP000317303">
    <property type="component" value="Unassembled WGS sequence"/>
</dbReference>
<gene>
    <name evidence="1" type="ORF">JD82_00448</name>
</gene>
<comment type="caution">
    <text evidence="1">The sequence shown here is derived from an EMBL/GenBank/DDBJ whole genome shotgun (WGS) entry which is preliminary data.</text>
</comment>
<dbReference type="RefSeq" id="WP_030534502.1">
    <property type="nucleotide sequence ID" value="NZ_JOIJ01000036.1"/>
</dbReference>
<dbReference type="EMBL" id="VLJV01000001">
    <property type="protein sequence ID" value="TWH18627.1"/>
    <property type="molecule type" value="Genomic_DNA"/>
</dbReference>
<keyword evidence="2" id="KW-1185">Reference proteome</keyword>
<dbReference type="OrthoDB" id="10000476at2"/>
<name>A0A660C9T1_9PSEU</name>